<dbReference type="InterPro" id="IPR025110">
    <property type="entry name" value="AMP-bd_C"/>
</dbReference>
<feature type="domain" description="AMP-binding enzyme C-terminal" evidence="4">
    <location>
        <begin position="439"/>
        <end position="512"/>
    </location>
</feature>
<dbReference type="Proteomes" id="UP001500689">
    <property type="component" value="Unassembled WGS sequence"/>
</dbReference>
<evidence type="ECO:0000256" key="1">
    <source>
        <dbReference type="ARBA" id="ARBA00006432"/>
    </source>
</evidence>
<comment type="caution">
    <text evidence="5">The sequence shown here is derived from an EMBL/GenBank/DDBJ whole genome shotgun (WGS) entry which is preliminary data.</text>
</comment>
<dbReference type="Gene3D" id="3.40.50.12780">
    <property type="entry name" value="N-terminal domain of ligase-like"/>
    <property type="match status" value="1"/>
</dbReference>
<dbReference type="Pfam" id="PF00501">
    <property type="entry name" value="AMP-binding"/>
    <property type="match status" value="1"/>
</dbReference>
<evidence type="ECO:0000313" key="6">
    <source>
        <dbReference type="Proteomes" id="UP001500689"/>
    </source>
</evidence>
<gene>
    <name evidence="5" type="ORF">GCM10022222_51580</name>
</gene>
<dbReference type="GO" id="GO:0016874">
    <property type="term" value="F:ligase activity"/>
    <property type="evidence" value="ECO:0007669"/>
    <property type="project" value="UniProtKB-KW"/>
</dbReference>
<evidence type="ECO:0000259" key="3">
    <source>
        <dbReference type="Pfam" id="PF00501"/>
    </source>
</evidence>
<dbReference type="SUPFAM" id="SSF56801">
    <property type="entry name" value="Acetyl-CoA synthetase-like"/>
    <property type="match status" value="1"/>
</dbReference>
<accession>A0ABP6X4S0</accession>
<dbReference type="PANTHER" id="PTHR43201">
    <property type="entry name" value="ACYL-COA SYNTHETASE"/>
    <property type="match status" value="1"/>
</dbReference>
<reference evidence="6" key="1">
    <citation type="journal article" date="2019" name="Int. J. Syst. Evol. Microbiol.">
        <title>The Global Catalogue of Microorganisms (GCM) 10K type strain sequencing project: providing services to taxonomists for standard genome sequencing and annotation.</title>
        <authorList>
            <consortium name="The Broad Institute Genomics Platform"/>
            <consortium name="The Broad Institute Genome Sequencing Center for Infectious Disease"/>
            <person name="Wu L."/>
            <person name="Ma J."/>
        </authorList>
    </citation>
    <scope>NUCLEOTIDE SEQUENCE [LARGE SCALE GENOMIC DNA]</scope>
    <source>
        <strain evidence="6">JCM 16898</strain>
    </source>
</reference>
<evidence type="ECO:0000313" key="5">
    <source>
        <dbReference type="EMBL" id="GAA3561447.1"/>
    </source>
</evidence>
<dbReference type="EMBL" id="BAAAZN010000011">
    <property type="protein sequence ID" value="GAA3561447.1"/>
    <property type="molecule type" value="Genomic_DNA"/>
</dbReference>
<protein>
    <submittedName>
        <fullName evidence="5">Fatty acid--CoA ligase</fullName>
    </submittedName>
</protein>
<dbReference type="InterPro" id="IPR020845">
    <property type="entry name" value="AMP-binding_CS"/>
</dbReference>
<comment type="similarity">
    <text evidence="1">Belongs to the ATP-dependent AMP-binding enzyme family.</text>
</comment>
<dbReference type="InterPro" id="IPR045851">
    <property type="entry name" value="AMP-bd_C_sf"/>
</dbReference>
<proteinExistence type="inferred from homology"/>
<sequence length="530" mass="57404">MIDIGHILRVATGPTGRHRGDETALSLENDESWSWDQLAQRVSRLANGLLDLGVVKGDRIGLLLYNALDYAALYLAITRIGAVVVRLNWRLAPEELDYAINDSGCRIVCVHDSLVEQVAAIRGRLSAERIVVVDDVAGEAAGGVAGRGVQPGWAMRLDTVLQAEAGEPPCPPPSPEDLAMIMYTSGTTGRPKGAMWTHANTITVAAMQAMQWQYCSDTVAMTTGPMYHVAAWEDLVLPALLLGGRGVVSRSAGFDLARVLRTAAAQRVTDLFLFPAMVAELPSVPEARELDLSCLRRIICAGTTVTPRIVRDFRAVLPHVALAVGYGLTEGGAVVSVLSDAEAETHSDTAGRPFPLVEVRIAGTDGIECPHGTDGEIWVRSPAVSPGYWQRPDADRETFVDGWCRTGDQGRITAGGLVKITGRFKDMIRTGGENVYPAEVESVLADHPAVADIAVIGVPDPVYDEAVCAVVVARDDLQAEELVRYSRSRLAGYKRPRHVFFTDQLPRNPSGKVLKYQLRDQYGPLARRDR</sequence>
<organism evidence="5 6">
    <name type="scientific">Amycolatopsis ultiminotia</name>
    <dbReference type="NCBI Taxonomy" id="543629"/>
    <lineage>
        <taxon>Bacteria</taxon>
        <taxon>Bacillati</taxon>
        <taxon>Actinomycetota</taxon>
        <taxon>Actinomycetes</taxon>
        <taxon>Pseudonocardiales</taxon>
        <taxon>Pseudonocardiaceae</taxon>
        <taxon>Amycolatopsis</taxon>
    </lineage>
</organism>
<dbReference type="Gene3D" id="3.30.300.30">
    <property type="match status" value="1"/>
</dbReference>
<dbReference type="PROSITE" id="PS00455">
    <property type="entry name" value="AMP_BINDING"/>
    <property type="match status" value="1"/>
</dbReference>
<dbReference type="InterPro" id="IPR042099">
    <property type="entry name" value="ANL_N_sf"/>
</dbReference>
<feature type="domain" description="AMP-dependent synthetase/ligase" evidence="3">
    <location>
        <begin position="18"/>
        <end position="389"/>
    </location>
</feature>
<keyword evidence="6" id="KW-1185">Reference proteome</keyword>
<dbReference type="RefSeq" id="WP_344864161.1">
    <property type="nucleotide sequence ID" value="NZ_BAAAZN010000011.1"/>
</dbReference>
<name>A0ABP6X4S0_9PSEU</name>
<evidence type="ECO:0000256" key="2">
    <source>
        <dbReference type="ARBA" id="ARBA00022598"/>
    </source>
</evidence>
<dbReference type="Pfam" id="PF13193">
    <property type="entry name" value="AMP-binding_C"/>
    <property type="match status" value="1"/>
</dbReference>
<dbReference type="PANTHER" id="PTHR43201:SF5">
    <property type="entry name" value="MEDIUM-CHAIN ACYL-COA LIGASE ACSF2, MITOCHONDRIAL"/>
    <property type="match status" value="1"/>
</dbReference>
<evidence type="ECO:0000259" key="4">
    <source>
        <dbReference type="Pfam" id="PF13193"/>
    </source>
</evidence>
<keyword evidence="2 5" id="KW-0436">Ligase</keyword>
<dbReference type="InterPro" id="IPR000873">
    <property type="entry name" value="AMP-dep_synth/lig_dom"/>
</dbReference>